<dbReference type="EMBL" id="CM002927">
    <property type="protein sequence ID" value="KGN45814.1"/>
    <property type="molecule type" value="Genomic_DNA"/>
</dbReference>
<protein>
    <submittedName>
        <fullName evidence="1">Uncharacterized protein</fullName>
    </submittedName>
</protein>
<gene>
    <name evidence="1" type="ORF">Csa_6G013860</name>
</gene>
<dbReference type="Gramene" id="KGN45814">
    <property type="protein sequence ID" value="KGN45814"/>
    <property type="gene ID" value="Csa_6G013860"/>
</dbReference>
<proteinExistence type="predicted"/>
<reference evidence="1 2" key="1">
    <citation type="journal article" date="2009" name="Nat. Genet.">
        <title>The genome of the cucumber, Cucumis sativus L.</title>
        <authorList>
            <person name="Huang S."/>
            <person name="Li R."/>
            <person name="Zhang Z."/>
            <person name="Li L."/>
            <person name="Gu X."/>
            <person name="Fan W."/>
            <person name="Lucas W.J."/>
            <person name="Wang X."/>
            <person name="Xie B."/>
            <person name="Ni P."/>
            <person name="Ren Y."/>
            <person name="Zhu H."/>
            <person name="Li J."/>
            <person name="Lin K."/>
            <person name="Jin W."/>
            <person name="Fei Z."/>
            <person name="Li G."/>
            <person name="Staub J."/>
            <person name="Kilian A."/>
            <person name="van der Vossen E.A."/>
            <person name="Wu Y."/>
            <person name="Guo J."/>
            <person name="He J."/>
            <person name="Jia Z."/>
            <person name="Ren Y."/>
            <person name="Tian G."/>
            <person name="Lu Y."/>
            <person name="Ruan J."/>
            <person name="Qian W."/>
            <person name="Wang M."/>
            <person name="Huang Q."/>
            <person name="Li B."/>
            <person name="Xuan Z."/>
            <person name="Cao J."/>
            <person name="Asan"/>
            <person name="Wu Z."/>
            <person name="Zhang J."/>
            <person name="Cai Q."/>
            <person name="Bai Y."/>
            <person name="Zhao B."/>
            <person name="Han Y."/>
            <person name="Li Y."/>
            <person name="Li X."/>
            <person name="Wang S."/>
            <person name="Shi Q."/>
            <person name="Liu S."/>
            <person name="Cho W.K."/>
            <person name="Kim J.Y."/>
            <person name="Xu Y."/>
            <person name="Heller-Uszynska K."/>
            <person name="Miao H."/>
            <person name="Cheng Z."/>
            <person name="Zhang S."/>
            <person name="Wu J."/>
            <person name="Yang Y."/>
            <person name="Kang H."/>
            <person name="Li M."/>
            <person name="Liang H."/>
            <person name="Ren X."/>
            <person name="Shi Z."/>
            <person name="Wen M."/>
            <person name="Jian M."/>
            <person name="Yang H."/>
            <person name="Zhang G."/>
            <person name="Yang Z."/>
            <person name="Chen R."/>
            <person name="Liu S."/>
            <person name="Li J."/>
            <person name="Ma L."/>
            <person name="Liu H."/>
            <person name="Zhou Y."/>
            <person name="Zhao J."/>
            <person name="Fang X."/>
            <person name="Li G."/>
            <person name="Fang L."/>
            <person name="Li Y."/>
            <person name="Liu D."/>
            <person name="Zheng H."/>
            <person name="Zhang Y."/>
            <person name="Qin N."/>
            <person name="Li Z."/>
            <person name="Yang G."/>
            <person name="Yang S."/>
            <person name="Bolund L."/>
            <person name="Kristiansen K."/>
            <person name="Zheng H."/>
            <person name="Li S."/>
            <person name="Zhang X."/>
            <person name="Yang H."/>
            <person name="Wang J."/>
            <person name="Sun R."/>
            <person name="Zhang B."/>
            <person name="Jiang S."/>
            <person name="Wang J."/>
            <person name="Du Y."/>
            <person name="Li S."/>
        </authorList>
    </citation>
    <scope>NUCLEOTIDE SEQUENCE [LARGE SCALE GENOMIC DNA]</scope>
    <source>
        <strain evidence="2">cv. 9930</strain>
    </source>
</reference>
<accession>A0A0A0KAF4</accession>
<dbReference type="Proteomes" id="UP000029981">
    <property type="component" value="Chromosome 6"/>
</dbReference>
<name>A0A0A0KAF4_CUCSA</name>
<dbReference type="AlphaFoldDB" id="A0A0A0KAF4"/>
<organism evidence="1 2">
    <name type="scientific">Cucumis sativus</name>
    <name type="common">Cucumber</name>
    <dbReference type="NCBI Taxonomy" id="3659"/>
    <lineage>
        <taxon>Eukaryota</taxon>
        <taxon>Viridiplantae</taxon>
        <taxon>Streptophyta</taxon>
        <taxon>Embryophyta</taxon>
        <taxon>Tracheophyta</taxon>
        <taxon>Spermatophyta</taxon>
        <taxon>Magnoliopsida</taxon>
        <taxon>eudicotyledons</taxon>
        <taxon>Gunneridae</taxon>
        <taxon>Pentapetalae</taxon>
        <taxon>rosids</taxon>
        <taxon>fabids</taxon>
        <taxon>Cucurbitales</taxon>
        <taxon>Cucurbitaceae</taxon>
        <taxon>Benincaseae</taxon>
        <taxon>Cucumis</taxon>
    </lineage>
</organism>
<sequence length="81" mass="9180">MQDCSEMSDLVAEFERCVPVGRHMFVGALRLANSVAHRLARAALLYGCWDAVFTSFPSWFSSALREEFNQEDCLTKEAITF</sequence>
<evidence type="ECO:0000313" key="1">
    <source>
        <dbReference type="EMBL" id="KGN45814.1"/>
    </source>
</evidence>
<evidence type="ECO:0000313" key="2">
    <source>
        <dbReference type="Proteomes" id="UP000029981"/>
    </source>
</evidence>
<keyword evidence="2" id="KW-1185">Reference proteome</keyword>
<reference evidence="1 2" key="2">
    <citation type="journal article" date="2009" name="PLoS ONE">
        <title>An integrated genetic and cytogenetic map of the cucumber genome.</title>
        <authorList>
            <person name="Ren Y."/>
            <person name="Zhang Z."/>
            <person name="Liu J."/>
            <person name="Staub J.E."/>
            <person name="Han Y."/>
            <person name="Cheng Z."/>
            <person name="Li X."/>
            <person name="Lu J."/>
            <person name="Miao H."/>
            <person name="Kang H."/>
            <person name="Xie B."/>
            <person name="Gu X."/>
            <person name="Wang X."/>
            <person name="Du Y."/>
            <person name="Jin W."/>
            <person name="Huang S."/>
        </authorList>
    </citation>
    <scope>NUCLEOTIDE SEQUENCE [LARGE SCALE GENOMIC DNA]</scope>
    <source>
        <strain evidence="2">cv. 9930</strain>
    </source>
</reference>
<reference evidence="1 2" key="4">
    <citation type="journal article" date="2011" name="BMC Genomics">
        <title>RNA-Seq improves annotation of protein-coding genes in the cucumber genome.</title>
        <authorList>
            <person name="Li Z."/>
            <person name="Zhang Z."/>
            <person name="Yan P."/>
            <person name="Huang S."/>
            <person name="Fei Z."/>
            <person name="Lin K."/>
        </authorList>
    </citation>
    <scope>NUCLEOTIDE SEQUENCE [LARGE SCALE GENOMIC DNA]</scope>
    <source>
        <strain evidence="2">cv. 9930</strain>
    </source>
</reference>
<reference evidence="1 2" key="3">
    <citation type="journal article" date="2010" name="BMC Genomics">
        <title>Transcriptome sequencing and comparative analysis of cucumber flowers with different sex types.</title>
        <authorList>
            <person name="Guo S."/>
            <person name="Zheng Y."/>
            <person name="Joung J.G."/>
            <person name="Liu S."/>
            <person name="Zhang Z."/>
            <person name="Crasta O.R."/>
            <person name="Sobral B.W."/>
            <person name="Xu Y."/>
            <person name="Huang S."/>
            <person name="Fei Z."/>
        </authorList>
    </citation>
    <scope>NUCLEOTIDE SEQUENCE [LARGE SCALE GENOMIC DNA]</scope>
    <source>
        <strain evidence="2">cv. 9930</strain>
    </source>
</reference>